<organism evidence="1 2">
    <name type="scientific">Halobacillus shinanisalinarum</name>
    <dbReference type="NCBI Taxonomy" id="2932258"/>
    <lineage>
        <taxon>Bacteria</taxon>
        <taxon>Bacillati</taxon>
        <taxon>Bacillota</taxon>
        <taxon>Bacilli</taxon>
        <taxon>Bacillales</taxon>
        <taxon>Bacillaceae</taxon>
        <taxon>Halobacillus</taxon>
    </lineage>
</organism>
<gene>
    <name evidence="1" type="ORF">MUO14_07950</name>
</gene>
<dbReference type="Proteomes" id="UP000831880">
    <property type="component" value="Chromosome"/>
</dbReference>
<evidence type="ECO:0000313" key="2">
    <source>
        <dbReference type="Proteomes" id="UP000831880"/>
    </source>
</evidence>
<accession>A0ABY4H4M6</accession>
<name>A0ABY4H4M6_9BACI</name>
<evidence type="ECO:0000313" key="1">
    <source>
        <dbReference type="EMBL" id="UOQ94850.1"/>
    </source>
</evidence>
<proteinExistence type="predicted"/>
<sequence length="117" mass="13753">MTKLRGNSIYFEIIFWRGLTIAGLMMFGEERSIADLFPNYFLDNREILSEIPGERWSNRITSQDGTWSGNLYDLYFKVIGKIISDIDIPFQIQGNDFIRQSVSQSYIKLLEKQFLIR</sequence>
<keyword evidence="2" id="KW-1185">Reference proteome</keyword>
<dbReference type="EMBL" id="CP095074">
    <property type="protein sequence ID" value="UOQ94850.1"/>
    <property type="molecule type" value="Genomic_DNA"/>
</dbReference>
<dbReference type="RefSeq" id="WP_244754706.1">
    <property type="nucleotide sequence ID" value="NZ_CP095074.1"/>
</dbReference>
<reference evidence="1 2" key="1">
    <citation type="submission" date="2022-04" db="EMBL/GenBank/DDBJ databases">
        <title>Halobacillus sp. isolated from saltern.</title>
        <authorList>
            <person name="Won M."/>
            <person name="Lee C.-M."/>
            <person name="Woen H.-Y."/>
            <person name="Kwon S.-W."/>
        </authorList>
    </citation>
    <scope>NUCLEOTIDE SEQUENCE [LARGE SCALE GENOMIC DNA]</scope>
    <source>
        <strain evidence="1 2">SSTM10-2</strain>
    </source>
</reference>
<protein>
    <submittedName>
        <fullName evidence="1">Uncharacterized protein</fullName>
    </submittedName>
</protein>